<keyword evidence="1" id="KW-0472">Membrane</keyword>
<dbReference type="PROSITE" id="PS51257">
    <property type="entry name" value="PROKAR_LIPOPROTEIN"/>
    <property type="match status" value="1"/>
</dbReference>
<accession>A0A1T4XKV6</accession>
<name>A0A1T4XKV6_9CLOT</name>
<dbReference type="STRING" id="1147123.SAMN05443428_11046"/>
<evidence type="ECO:0000256" key="1">
    <source>
        <dbReference type="SAM" id="Phobius"/>
    </source>
</evidence>
<gene>
    <name evidence="2" type="ORF">SAMN05443428_11046</name>
</gene>
<dbReference type="EMBL" id="FUYH01000010">
    <property type="protein sequence ID" value="SKA90167.1"/>
    <property type="molecule type" value="Genomic_DNA"/>
</dbReference>
<evidence type="ECO:0000313" key="2">
    <source>
        <dbReference type="EMBL" id="SKA90167.1"/>
    </source>
</evidence>
<proteinExistence type="predicted"/>
<dbReference type="AlphaFoldDB" id="A0A1T4XKV6"/>
<dbReference type="Proteomes" id="UP000190105">
    <property type="component" value="Unassembled WGS sequence"/>
</dbReference>
<sequence length="84" mass="9229">MSKKHYSCCQPACSYPSYGGGMGCGCNYSNPWTLIILILVVLQFSNKKGHDWCGGLIDNGILFIIALFLLMYCGCGKGLMKYDC</sequence>
<reference evidence="3" key="1">
    <citation type="submission" date="2017-02" db="EMBL/GenBank/DDBJ databases">
        <authorList>
            <person name="Varghese N."/>
            <person name="Submissions S."/>
        </authorList>
    </citation>
    <scope>NUCLEOTIDE SEQUENCE [LARGE SCALE GENOMIC DNA]</scope>
    <source>
        <strain evidence="3">USBA 833</strain>
    </source>
</reference>
<organism evidence="2 3">
    <name type="scientific">Caloramator quimbayensis</name>
    <dbReference type="NCBI Taxonomy" id="1147123"/>
    <lineage>
        <taxon>Bacteria</taxon>
        <taxon>Bacillati</taxon>
        <taxon>Bacillota</taxon>
        <taxon>Clostridia</taxon>
        <taxon>Eubacteriales</taxon>
        <taxon>Clostridiaceae</taxon>
        <taxon>Caloramator</taxon>
    </lineage>
</organism>
<keyword evidence="1" id="KW-1133">Transmembrane helix</keyword>
<keyword evidence="3" id="KW-1185">Reference proteome</keyword>
<dbReference type="RefSeq" id="WP_078696578.1">
    <property type="nucleotide sequence ID" value="NZ_FUYH01000010.1"/>
</dbReference>
<evidence type="ECO:0000313" key="3">
    <source>
        <dbReference type="Proteomes" id="UP000190105"/>
    </source>
</evidence>
<feature type="transmembrane region" description="Helical" evidence="1">
    <location>
        <begin position="52"/>
        <end position="72"/>
    </location>
</feature>
<protein>
    <submittedName>
        <fullName evidence="2">Uncharacterized protein</fullName>
    </submittedName>
</protein>
<feature type="transmembrane region" description="Helical" evidence="1">
    <location>
        <begin position="28"/>
        <end position="45"/>
    </location>
</feature>
<keyword evidence="1" id="KW-0812">Transmembrane</keyword>